<evidence type="ECO:0000313" key="1">
    <source>
        <dbReference type="EMBL" id="QGF20921.1"/>
    </source>
</evidence>
<dbReference type="KEGG" id="vg:62682661"/>
<protein>
    <submittedName>
        <fullName evidence="1">Uncharacterized protein</fullName>
    </submittedName>
</protein>
<sequence>MFTVITKVNPATNSRGARVTVTSEKGKTIYIGGMPGDTPREWHERAIAHHIETVTERRKRGIEDLAANNPIPFMGYESTTKTVLTPDHSGYVQFWQEV</sequence>
<evidence type="ECO:0000313" key="2">
    <source>
        <dbReference type="Proteomes" id="UP000345177"/>
    </source>
</evidence>
<keyword evidence="2" id="KW-1185">Reference proteome</keyword>
<dbReference type="RefSeq" id="YP_010000021.1">
    <property type="nucleotide sequence ID" value="NC_053012.1"/>
</dbReference>
<accession>A0A5Q2F5G2</accession>
<organism evidence="1 2">
    <name type="scientific">Serratia phage JS26</name>
    <dbReference type="NCBI Taxonomy" id="2315217"/>
    <lineage>
        <taxon>Viruses</taxon>
        <taxon>Duplodnaviria</taxon>
        <taxon>Heunggongvirae</taxon>
        <taxon>Uroviricota</taxon>
        <taxon>Caudoviricetes</taxon>
        <taxon>Casjensviridae</taxon>
        <taxon>Dunedinvirus</taxon>
        <taxon>Dunedinvirus JS26</taxon>
    </lineage>
</organism>
<proteinExistence type="predicted"/>
<name>A0A5Q2F5G2_9CAUD</name>
<dbReference type="EMBL" id="MN505213">
    <property type="protein sequence ID" value="QGF20921.1"/>
    <property type="molecule type" value="Genomic_DNA"/>
</dbReference>
<dbReference type="Proteomes" id="UP000345177">
    <property type="component" value="Segment"/>
</dbReference>
<dbReference type="GeneID" id="62682661"/>
<reference evidence="1 2" key="1">
    <citation type="submission" date="2019-09" db="EMBL/GenBank/DDBJ databases">
        <title>Transcriptional response of Serratia to Siphovirus infection.</title>
        <authorList>
            <person name="Malone L.M."/>
            <person name="Fineran P.C."/>
        </authorList>
    </citation>
    <scope>NUCLEOTIDE SEQUENCE [LARGE SCALE GENOMIC DNA]</scope>
</reference>